<dbReference type="FunFam" id="3.20.20.80:FF:000050">
    <property type="entry name" value="Beta-mannosidase B"/>
    <property type="match status" value="1"/>
</dbReference>
<evidence type="ECO:0000256" key="10">
    <source>
        <dbReference type="ARBA" id="ARBA00038429"/>
    </source>
</evidence>
<evidence type="ECO:0000256" key="1">
    <source>
        <dbReference type="ARBA" id="ARBA00000829"/>
    </source>
</evidence>
<dbReference type="GO" id="GO:0006516">
    <property type="term" value="P:glycoprotein catabolic process"/>
    <property type="evidence" value="ECO:0007669"/>
    <property type="project" value="TreeGrafter"/>
</dbReference>
<dbReference type="EC" id="3.2.1.25" evidence="5"/>
<evidence type="ECO:0000256" key="3">
    <source>
        <dbReference type="ARBA" id="ARBA00004740"/>
    </source>
</evidence>
<evidence type="ECO:0000256" key="9">
    <source>
        <dbReference type="ARBA" id="ARBA00023295"/>
    </source>
</evidence>
<dbReference type="InterPro" id="IPR006102">
    <property type="entry name" value="Ig-like_GH2"/>
</dbReference>
<evidence type="ECO:0000259" key="13">
    <source>
        <dbReference type="Pfam" id="PF00703"/>
    </source>
</evidence>
<dbReference type="Pfam" id="PF17753">
    <property type="entry name" value="Ig_mannosidase"/>
    <property type="match status" value="1"/>
</dbReference>
<dbReference type="PANTHER" id="PTHR43730">
    <property type="entry name" value="BETA-MANNOSIDASE"/>
    <property type="match status" value="1"/>
</dbReference>
<dbReference type="InterPro" id="IPR041625">
    <property type="entry name" value="Beta-mannosidase_Ig"/>
</dbReference>
<dbReference type="Gene3D" id="3.20.20.80">
    <property type="entry name" value="Glycosidases"/>
    <property type="match status" value="1"/>
</dbReference>
<feature type="domain" description="Beta-mannosidase Ig-fold" evidence="14">
    <location>
        <begin position="740"/>
        <end position="806"/>
    </location>
</feature>
<dbReference type="Pfam" id="PF17786">
    <property type="entry name" value="Mannosidase_ig"/>
    <property type="match status" value="1"/>
</dbReference>
<accession>A0A9D2MUY8</accession>
<dbReference type="InterPro" id="IPR050887">
    <property type="entry name" value="Beta-mannosidase_GH2"/>
</dbReference>
<protein>
    <recommendedName>
        <fullName evidence="11">Beta-mannosidase B</fullName>
        <ecNumber evidence="5">3.2.1.25</ecNumber>
    </recommendedName>
    <alternativeName>
        <fullName evidence="12">Mannanase B</fullName>
    </alternativeName>
</protein>
<reference evidence="17" key="1">
    <citation type="journal article" date="2021" name="PeerJ">
        <title>Extensive microbial diversity within the chicken gut microbiome revealed by metagenomics and culture.</title>
        <authorList>
            <person name="Gilroy R."/>
            <person name="Ravi A."/>
            <person name="Getino M."/>
            <person name="Pursley I."/>
            <person name="Horton D.L."/>
            <person name="Alikhan N.F."/>
            <person name="Baker D."/>
            <person name="Gharbi K."/>
            <person name="Hall N."/>
            <person name="Watson M."/>
            <person name="Adriaenssens E.M."/>
            <person name="Foster-Nyarko E."/>
            <person name="Jarju S."/>
            <person name="Secka A."/>
            <person name="Antonio M."/>
            <person name="Oren A."/>
            <person name="Chaudhuri R.R."/>
            <person name="La Ragione R."/>
            <person name="Hildebrand F."/>
            <person name="Pallen M.J."/>
        </authorList>
    </citation>
    <scope>NUCLEOTIDE SEQUENCE</scope>
    <source>
        <strain evidence="17">CHK185-1770</strain>
    </source>
</reference>
<dbReference type="Proteomes" id="UP000826793">
    <property type="component" value="Unassembled WGS sequence"/>
</dbReference>
<evidence type="ECO:0000259" key="16">
    <source>
        <dbReference type="Pfam" id="PF22666"/>
    </source>
</evidence>
<dbReference type="GO" id="GO:0005975">
    <property type="term" value="P:carbohydrate metabolic process"/>
    <property type="evidence" value="ECO:0007669"/>
    <property type="project" value="InterPro"/>
</dbReference>
<comment type="subcellular location">
    <subcellularLocation>
        <location evidence="2">Secreted</location>
    </subcellularLocation>
</comment>
<name>A0A9D2MUY8_9FIRM</name>
<reference evidence="17" key="2">
    <citation type="submission" date="2021-04" db="EMBL/GenBank/DDBJ databases">
        <authorList>
            <person name="Gilroy R."/>
        </authorList>
    </citation>
    <scope>NUCLEOTIDE SEQUENCE</scope>
    <source>
        <strain evidence="17">CHK185-1770</strain>
    </source>
</reference>
<evidence type="ECO:0000259" key="15">
    <source>
        <dbReference type="Pfam" id="PF17786"/>
    </source>
</evidence>
<evidence type="ECO:0000256" key="12">
    <source>
        <dbReference type="ARBA" id="ARBA00041614"/>
    </source>
</evidence>
<proteinExistence type="inferred from homology"/>
<evidence type="ECO:0000313" key="17">
    <source>
        <dbReference type="EMBL" id="HJB98093.1"/>
    </source>
</evidence>
<dbReference type="GO" id="GO:0005576">
    <property type="term" value="C:extracellular region"/>
    <property type="evidence" value="ECO:0007669"/>
    <property type="project" value="UniProtKB-SubCell"/>
</dbReference>
<comment type="catalytic activity">
    <reaction evidence="1">
        <text>Hydrolysis of terminal, non-reducing beta-D-mannose residues in beta-D-mannosides.</text>
        <dbReference type="EC" id="3.2.1.25"/>
    </reaction>
</comment>
<gene>
    <name evidence="17" type="ORF">H9710_05880</name>
</gene>
<evidence type="ECO:0000256" key="11">
    <source>
        <dbReference type="ARBA" id="ARBA00041069"/>
    </source>
</evidence>
<dbReference type="Pfam" id="PF00703">
    <property type="entry name" value="Glyco_hydro_2"/>
    <property type="match status" value="1"/>
</dbReference>
<feature type="domain" description="Mannosidase Ig/CBM-like" evidence="15">
    <location>
        <begin position="653"/>
        <end position="736"/>
    </location>
</feature>
<dbReference type="InterPro" id="IPR008979">
    <property type="entry name" value="Galactose-bd-like_sf"/>
</dbReference>
<evidence type="ECO:0000256" key="5">
    <source>
        <dbReference type="ARBA" id="ARBA00012754"/>
    </source>
</evidence>
<evidence type="ECO:0000256" key="6">
    <source>
        <dbReference type="ARBA" id="ARBA00022525"/>
    </source>
</evidence>
<dbReference type="EMBL" id="DWXG01000045">
    <property type="protein sequence ID" value="HJB98093.1"/>
    <property type="molecule type" value="Genomic_DNA"/>
</dbReference>
<feature type="domain" description="Glycoside hydrolase family 2 immunoglobulin-like beta-sandwich" evidence="13">
    <location>
        <begin position="189"/>
        <end position="283"/>
    </location>
</feature>
<dbReference type="SUPFAM" id="SSF49785">
    <property type="entry name" value="Galactose-binding domain-like"/>
    <property type="match status" value="1"/>
</dbReference>
<keyword evidence="6" id="KW-0964">Secreted</keyword>
<evidence type="ECO:0000256" key="7">
    <source>
        <dbReference type="ARBA" id="ARBA00022801"/>
    </source>
</evidence>
<feature type="domain" description="Beta-mannosidase-like galactose-binding" evidence="16">
    <location>
        <begin position="10"/>
        <end position="177"/>
    </location>
</feature>
<dbReference type="PANTHER" id="PTHR43730:SF1">
    <property type="entry name" value="BETA-MANNOSIDASE"/>
    <property type="match status" value="1"/>
</dbReference>
<organism evidence="17 18">
    <name type="scientific">Candidatus Acutalibacter pullicola</name>
    <dbReference type="NCBI Taxonomy" id="2838417"/>
    <lineage>
        <taxon>Bacteria</taxon>
        <taxon>Bacillati</taxon>
        <taxon>Bacillota</taxon>
        <taxon>Clostridia</taxon>
        <taxon>Eubacteriales</taxon>
        <taxon>Acutalibacteraceae</taxon>
        <taxon>Acutalibacter</taxon>
    </lineage>
</organism>
<dbReference type="InterPro" id="IPR041447">
    <property type="entry name" value="Mannosidase_ig"/>
</dbReference>
<evidence type="ECO:0000259" key="14">
    <source>
        <dbReference type="Pfam" id="PF17753"/>
    </source>
</evidence>
<dbReference type="SUPFAM" id="SSF51445">
    <property type="entry name" value="(Trans)glycosidases"/>
    <property type="match status" value="1"/>
</dbReference>
<keyword evidence="8" id="KW-0325">Glycoprotein</keyword>
<dbReference type="AlphaFoldDB" id="A0A9D2MUY8"/>
<dbReference type="Gene3D" id="2.60.120.260">
    <property type="entry name" value="Galactose-binding domain-like"/>
    <property type="match status" value="1"/>
</dbReference>
<dbReference type="PROSITE" id="PS51257">
    <property type="entry name" value="PROKAR_LIPOPROTEIN"/>
    <property type="match status" value="1"/>
</dbReference>
<dbReference type="Gene3D" id="2.60.40.10">
    <property type="entry name" value="Immunoglobulins"/>
    <property type="match status" value="2"/>
</dbReference>
<evidence type="ECO:0000256" key="8">
    <source>
        <dbReference type="ARBA" id="ARBA00023180"/>
    </source>
</evidence>
<dbReference type="SUPFAM" id="SSF49303">
    <property type="entry name" value="beta-Galactosidase/glucuronidase domain"/>
    <property type="match status" value="2"/>
</dbReference>
<dbReference type="InterPro" id="IPR017853">
    <property type="entry name" value="GH"/>
</dbReference>
<comment type="subunit">
    <text evidence="4">Homodimer.</text>
</comment>
<evidence type="ECO:0000256" key="4">
    <source>
        <dbReference type="ARBA" id="ARBA00011738"/>
    </source>
</evidence>
<evidence type="ECO:0000313" key="18">
    <source>
        <dbReference type="Proteomes" id="UP000826793"/>
    </source>
</evidence>
<keyword evidence="9" id="KW-0326">Glycosidase</keyword>
<dbReference type="InterPro" id="IPR036156">
    <property type="entry name" value="Beta-gal/glucu_dom_sf"/>
</dbReference>
<sequence length="808" mass="93281">MIAQKLHQGWTMELGGSGEKLPATVPGSVYSCLLDAGKMEDPYWRDNETKALALLENDCVWQVNFVPQAEILNCPHQVLRLEGVDTVADIRLNGRLLGHVENMHRTFQWDVADLLKPGENWLEVKIYSPTRWIREHYAQNPADGSSDAMRGFANLRKAHCMFGWDWGPHLPDAGIWRPVSLLGIDGGRISTVHIRQHHQHGRVKLTLEPEVEYAQEGLTYRVELTDPQGERQVWDNSPREILVEQPQLWWPRGYGDQPLYTVKVTALLEGREVDVWQRRIGLRTATMHIEKDDHGESFAHQINGVDIFAMGADYIPEDNIFSRITPERTRKLLEQCATANFNCIRVWGGGYYPDDAFYDACDELGLLVWQDFMFACAVYNLTPEFAENIRAEITENVKRLRHHASLGLWCGNNEMEMFVDQGMWVRNPRQKADYIRMYEYLIPEVLRREDPDTFYWPASPSSGGGFDEPNDPTRGDVHYWAVWHGMRPFADYRKHQFRYLSEFGFESFPCLSTVKTYALPEDWNLFSQVMERHQRCARGNMLTMGYLQQMYLYPSDFETALYASQLLQADAIRYGVEHFRRIRGVCMGAVYWQLNDCWPVASWASIDYTGRWKALHYAAKRFFAPVLLSCCEEGMLSQDPNINAEPYPMEKSIRLSVANETRQDRALTVKWALRDAQGSLQREETISLQVKALSSVWLDKVELPDVDIFREYVSYDLYEQGRRISGGTVLFSLPKYFQFADPQLSCRVEGDEIVVSAKAFARGVEVQNENEDLLLSDNYFDMNAGEVRVQVLSGSTEHLRLRSVYDIR</sequence>
<dbReference type="InterPro" id="IPR013783">
    <property type="entry name" value="Ig-like_fold"/>
</dbReference>
<dbReference type="Pfam" id="PF22666">
    <property type="entry name" value="Glyco_hydro_2_N2"/>
    <property type="match status" value="1"/>
</dbReference>
<dbReference type="GO" id="GO:0004567">
    <property type="term" value="F:beta-mannosidase activity"/>
    <property type="evidence" value="ECO:0007669"/>
    <property type="project" value="UniProtKB-EC"/>
</dbReference>
<comment type="caution">
    <text evidence="17">The sequence shown here is derived from an EMBL/GenBank/DDBJ whole genome shotgun (WGS) entry which is preliminary data.</text>
</comment>
<comment type="pathway">
    <text evidence="3">Glycan metabolism; N-glycan degradation.</text>
</comment>
<keyword evidence="7 17" id="KW-0378">Hydrolase</keyword>
<dbReference type="InterPro" id="IPR054593">
    <property type="entry name" value="Beta-mannosidase-like_N2"/>
</dbReference>
<evidence type="ECO:0000256" key="2">
    <source>
        <dbReference type="ARBA" id="ARBA00004613"/>
    </source>
</evidence>
<comment type="similarity">
    <text evidence="10">Belongs to the glycosyl hydrolase 2 family. Beta-mannosidase B subfamily.</text>
</comment>